<dbReference type="AlphaFoldDB" id="A0A1D3K7Y0"/>
<evidence type="ECO:0000313" key="1">
    <source>
        <dbReference type="EMBL" id="SBW84463.1"/>
    </source>
</evidence>
<proteinExistence type="predicted"/>
<name>A0A1D3K7Y0_PSEVE</name>
<protein>
    <submittedName>
        <fullName evidence="1">Uncharacterized protein</fullName>
    </submittedName>
</protein>
<dbReference type="Proteomes" id="UP000245431">
    <property type="component" value="Chromosome PVE_r2"/>
</dbReference>
<gene>
    <name evidence="1" type="ORF">PVE_R2G0437</name>
</gene>
<dbReference type="EMBL" id="LT599584">
    <property type="protein sequence ID" value="SBW84463.1"/>
    <property type="molecule type" value="Genomic_DNA"/>
</dbReference>
<reference evidence="2" key="1">
    <citation type="submission" date="2016-07" db="EMBL/GenBank/DDBJ databases">
        <authorList>
            <person name="Florea S."/>
            <person name="Webb J.S."/>
            <person name="Jaromczyk J."/>
            <person name="Schardl C.L."/>
        </authorList>
    </citation>
    <scope>NUCLEOTIDE SEQUENCE [LARGE SCALE GENOMIC DNA]</scope>
    <source>
        <strain evidence="2">1YdBTEX2</strain>
    </source>
</reference>
<evidence type="ECO:0000313" key="2">
    <source>
        <dbReference type="Proteomes" id="UP000245431"/>
    </source>
</evidence>
<organism evidence="1 2">
    <name type="scientific">Pseudomonas veronii 1YdBTEX2</name>
    <dbReference type="NCBI Taxonomy" id="1295141"/>
    <lineage>
        <taxon>Bacteria</taxon>
        <taxon>Pseudomonadati</taxon>
        <taxon>Pseudomonadota</taxon>
        <taxon>Gammaproteobacteria</taxon>
        <taxon>Pseudomonadales</taxon>
        <taxon>Pseudomonadaceae</taxon>
        <taxon>Pseudomonas</taxon>
    </lineage>
</organism>
<accession>A0A1D3K7Y0</accession>
<sequence>MKIALSKTAVSSESLNIGALNLGHCGTHLSCMQAPVSGAVWRLQTLPQKPVKRGLMKPEPWPSK</sequence>